<evidence type="ECO:0000313" key="1">
    <source>
        <dbReference type="EMBL" id="KMU77698.1"/>
    </source>
</evidence>
<accession>A0A0J8R205</accession>
<protein>
    <submittedName>
        <fullName evidence="1">Uncharacterized protein</fullName>
    </submittedName>
</protein>
<dbReference type="EMBL" id="DS268121">
    <property type="protein sequence ID" value="KMU77698.1"/>
    <property type="molecule type" value="Genomic_DNA"/>
</dbReference>
<gene>
    <name evidence="1" type="ORF">CISG_01455</name>
</gene>
<organism evidence="1 2">
    <name type="scientific">Coccidioides immitis RMSCC 3703</name>
    <dbReference type="NCBI Taxonomy" id="454286"/>
    <lineage>
        <taxon>Eukaryota</taxon>
        <taxon>Fungi</taxon>
        <taxon>Dikarya</taxon>
        <taxon>Ascomycota</taxon>
        <taxon>Pezizomycotina</taxon>
        <taxon>Eurotiomycetes</taxon>
        <taxon>Eurotiomycetidae</taxon>
        <taxon>Onygenales</taxon>
        <taxon>Onygenaceae</taxon>
        <taxon>Coccidioides</taxon>
    </lineage>
</organism>
<reference evidence="2" key="1">
    <citation type="journal article" date="2010" name="Genome Res.">
        <title>Population genomic sequencing of Coccidioides fungi reveals recent hybridization and transposon control.</title>
        <authorList>
            <person name="Neafsey D.E."/>
            <person name="Barker B.M."/>
            <person name="Sharpton T.J."/>
            <person name="Stajich J.E."/>
            <person name="Park D.J."/>
            <person name="Whiston E."/>
            <person name="Hung C.-Y."/>
            <person name="McMahan C."/>
            <person name="White J."/>
            <person name="Sykes S."/>
            <person name="Heiman D."/>
            <person name="Young S."/>
            <person name="Zeng Q."/>
            <person name="Abouelleil A."/>
            <person name="Aftuck L."/>
            <person name="Bessette D."/>
            <person name="Brown A."/>
            <person name="FitzGerald M."/>
            <person name="Lui A."/>
            <person name="Macdonald J.P."/>
            <person name="Priest M."/>
            <person name="Orbach M.J."/>
            <person name="Galgiani J.N."/>
            <person name="Kirkland T.N."/>
            <person name="Cole G.T."/>
            <person name="Birren B.W."/>
            <person name="Henn M.R."/>
            <person name="Taylor J.W."/>
            <person name="Rounsley S.D."/>
        </authorList>
    </citation>
    <scope>NUCLEOTIDE SEQUENCE [LARGE SCALE GENOMIC DNA]</scope>
    <source>
        <strain evidence="2">RMSCC 3703</strain>
    </source>
</reference>
<sequence length="173" mass="18997">MNVDSIGNECKARFEIESECEGLKSKTTQAVNYLRRQVNLSLYPQSDMHLLFYTAGTHLTKGGMKTTSPSANRSLSLVHYSLLTSSRAFPSTLWLHLPTSQLALSIHPVPSQPVQAPVPTAKYDHAVSVEIAWQQGCYGGVDPPQHQRGLMNRIVASFDASCLFAKHNQVGSV</sequence>
<proteinExistence type="predicted"/>
<evidence type="ECO:0000313" key="2">
    <source>
        <dbReference type="Proteomes" id="UP000054559"/>
    </source>
</evidence>
<name>A0A0J8R205_COCIT</name>
<dbReference type="Proteomes" id="UP000054559">
    <property type="component" value="Unassembled WGS sequence"/>
</dbReference>
<dbReference type="AlphaFoldDB" id="A0A0J8R205"/>